<evidence type="ECO:0000256" key="1">
    <source>
        <dbReference type="ARBA" id="ARBA00006354"/>
    </source>
</evidence>
<evidence type="ECO:0000313" key="5">
    <source>
        <dbReference type="EMBL" id="AKJ65048.1"/>
    </source>
</evidence>
<dbReference type="CDD" id="cd00009">
    <property type="entry name" value="AAA"/>
    <property type="match status" value="1"/>
</dbReference>
<dbReference type="InterPro" id="IPR003593">
    <property type="entry name" value="AAA+_ATPase"/>
</dbReference>
<dbReference type="Pfam" id="PF13335">
    <property type="entry name" value="Mg_chelatase_C"/>
    <property type="match status" value="1"/>
</dbReference>
<dbReference type="InterPro" id="IPR001208">
    <property type="entry name" value="MCM_dom"/>
</dbReference>
<dbReference type="KEGG" id="vbl:L21SP4_01811"/>
<dbReference type="GO" id="GO:0005524">
    <property type="term" value="F:ATP binding"/>
    <property type="evidence" value="ECO:0007669"/>
    <property type="project" value="UniProtKB-KW"/>
</dbReference>
<dbReference type="PRINTS" id="PR01657">
    <property type="entry name" value="MCMFAMILY"/>
</dbReference>
<dbReference type="Gene3D" id="3.40.50.300">
    <property type="entry name" value="P-loop containing nucleotide triphosphate hydrolases"/>
    <property type="match status" value="1"/>
</dbReference>
<dbReference type="GO" id="GO:0003677">
    <property type="term" value="F:DNA binding"/>
    <property type="evidence" value="ECO:0007669"/>
    <property type="project" value="InterPro"/>
</dbReference>
<organism evidence="5 6">
    <name type="scientific">Kiritimatiella glycovorans</name>
    <dbReference type="NCBI Taxonomy" id="1307763"/>
    <lineage>
        <taxon>Bacteria</taxon>
        <taxon>Pseudomonadati</taxon>
        <taxon>Kiritimatiellota</taxon>
        <taxon>Kiritimatiellia</taxon>
        <taxon>Kiritimatiellales</taxon>
        <taxon>Kiritimatiellaceae</taxon>
        <taxon>Kiritimatiella</taxon>
    </lineage>
</organism>
<dbReference type="InterPro" id="IPR014721">
    <property type="entry name" value="Ribsml_uS5_D2-typ_fold_subgr"/>
</dbReference>
<evidence type="ECO:0000256" key="3">
    <source>
        <dbReference type="ARBA" id="ARBA00022840"/>
    </source>
</evidence>
<dbReference type="PATRIC" id="fig|1609981.3.peg.1881"/>
<keyword evidence="6" id="KW-1185">Reference proteome</keyword>
<dbReference type="NCBIfam" id="TIGR00368">
    <property type="entry name" value="YifB family Mg chelatase-like AAA ATPase"/>
    <property type="match status" value="1"/>
</dbReference>
<dbReference type="Proteomes" id="UP000035268">
    <property type="component" value="Chromosome"/>
</dbReference>
<dbReference type="AlphaFoldDB" id="A0A0G3EFD5"/>
<dbReference type="InterPro" id="IPR000523">
    <property type="entry name" value="Mg_chelatse_chII-like_cat_dom"/>
</dbReference>
<dbReference type="Pfam" id="PF01078">
    <property type="entry name" value="Mg_chelatase"/>
    <property type="match status" value="1"/>
</dbReference>
<proteinExistence type="inferred from homology"/>
<dbReference type="PANTHER" id="PTHR32039:SF7">
    <property type="entry name" value="COMPETENCE PROTEIN COMM"/>
    <property type="match status" value="1"/>
</dbReference>
<dbReference type="Pfam" id="PF13541">
    <property type="entry name" value="ChlI"/>
    <property type="match status" value="1"/>
</dbReference>
<comment type="similarity">
    <text evidence="1">Belongs to the Mg-chelatase subunits D/I family. ComM subfamily.</text>
</comment>
<dbReference type="EMBL" id="CP010904">
    <property type="protein sequence ID" value="AKJ65048.1"/>
    <property type="molecule type" value="Genomic_DNA"/>
</dbReference>
<keyword evidence="3" id="KW-0067">ATP-binding</keyword>
<reference evidence="5 6" key="2">
    <citation type="journal article" date="2016" name="ISME J.">
        <title>Characterization of the first cultured representative of Verrucomicrobia subdivision 5 indicates the proposal of a novel phylum.</title>
        <authorList>
            <person name="Spring S."/>
            <person name="Bunk B."/>
            <person name="Sproer C."/>
            <person name="Schumann P."/>
            <person name="Rohde M."/>
            <person name="Tindall B.J."/>
            <person name="Klenk H.P."/>
        </authorList>
    </citation>
    <scope>NUCLEOTIDE SEQUENCE [LARGE SCALE GENOMIC DNA]</scope>
    <source>
        <strain evidence="5 6">L21-Fru-AB</strain>
    </source>
</reference>
<reference evidence="6" key="1">
    <citation type="submission" date="2015-02" db="EMBL/GenBank/DDBJ databases">
        <title>Description and complete genome sequence of the first cultured representative of the subdivision 5 of the Verrucomicrobia phylum.</title>
        <authorList>
            <person name="Spring S."/>
            <person name="Bunk B."/>
            <person name="Sproer C."/>
            <person name="Klenk H.-P."/>
        </authorList>
    </citation>
    <scope>NUCLEOTIDE SEQUENCE [LARGE SCALE GENOMIC DNA]</scope>
    <source>
        <strain evidence="6">L21-Fru-AB</strain>
    </source>
</reference>
<dbReference type="InterPro" id="IPR004482">
    <property type="entry name" value="Mg_chelat-rel"/>
</dbReference>
<accession>A0A0G3EFD5</accession>
<evidence type="ECO:0000259" key="4">
    <source>
        <dbReference type="SMART" id="SM00382"/>
    </source>
</evidence>
<feature type="domain" description="AAA+ ATPase" evidence="4">
    <location>
        <begin position="213"/>
        <end position="396"/>
    </location>
</feature>
<dbReference type="InterPro" id="IPR027417">
    <property type="entry name" value="P-loop_NTPase"/>
</dbReference>
<gene>
    <name evidence="5" type="primary">comM</name>
    <name evidence="5" type="ORF">L21SP4_01811</name>
</gene>
<sequence length="511" mass="55687">MLANLHSGTLYGVDAVPVEIEVNTAYGEEVRVVIVGLPDTAVRESTDRVWSALIESGFMPHRGRTIINLAPADMKKEGPAFDLPIALGVLAAKGDLAAGRLDTLCIAGELALSGEVRAIRGALPLALGARERGHRALLLPADNADEAAVVEDLEVYPVRTLREAADFIDGRIAIERRRVPERAFEEGTAYDEDLGEVRGQESARRAVEVAVAGGHNLLVIGPPGTGKTMLARRIPSILPEMTLDEALEATKIHSIAGTLPRSSPLLRRRPFRSPHHTISDAGLLGGGTHPAPGEVSLAHHGVLFLDELPEFQRAVLEVLRQPLEDGEVTIARAAATVTFPSRFILVASMNPCPCGYYGDPRRACRCTPRQIRRYRDRLSGPLLDRIDLHVEVPAVSARELQSSQNGESSSAVRRRVVAARQRQQRRFAASPPVRCNAAMPARLVRRSCRPDDGAAALLRMAMDEQHLSARAHDRILKVARTIADLEGCEDLKPEHISEAIQYRSLDRQYGL</sequence>
<keyword evidence="2" id="KW-0547">Nucleotide-binding</keyword>
<evidence type="ECO:0000256" key="2">
    <source>
        <dbReference type="ARBA" id="ARBA00022741"/>
    </source>
</evidence>
<protein>
    <submittedName>
        <fullName evidence="5">Competence protein ComM</fullName>
    </submittedName>
</protein>
<dbReference type="OrthoDB" id="9813147at2"/>
<dbReference type="RefSeq" id="WP_052882318.1">
    <property type="nucleotide sequence ID" value="NZ_CP010904.1"/>
</dbReference>
<dbReference type="PANTHER" id="PTHR32039">
    <property type="entry name" value="MAGNESIUM-CHELATASE SUBUNIT CHLI"/>
    <property type="match status" value="1"/>
</dbReference>
<dbReference type="SUPFAM" id="SSF52540">
    <property type="entry name" value="P-loop containing nucleoside triphosphate hydrolases"/>
    <property type="match status" value="1"/>
</dbReference>
<dbReference type="STRING" id="1307763.L21SP4_01811"/>
<dbReference type="SMART" id="SM00382">
    <property type="entry name" value="AAA"/>
    <property type="match status" value="1"/>
</dbReference>
<dbReference type="InterPro" id="IPR045006">
    <property type="entry name" value="CHLI-like"/>
</dbReference>
<name>A0A0G3EFD5_9BACT</name>
<dbReference type="Gene3D" id="3.30.230.10">
    <property type="match status" value="1"/>
</dbReference>
<dbReference type="InterPro" id="IPR025158">
    <property type="entry name" value="Mg_chelat-rel_C"/>
</dbReference>
<dbReference type="SUPFAM" id="SSF54211">
    <property type="entry name" value="Ribosomal protein S5 domain 2-like"/>
    <property type="match status" value="1"/>
</dbReference>
<dbReference type="InterPro" id="IPR020568">
    <property type="entry name" value="Ribosomal_Su5_D2-typ_SF"/>
</dbReference>
<evidence type="ECO:0000313" key="6">
    <source>
        <dbReference type="Proteomes" id="UP000035268"/>
    </source>
</evidence>